<feature type="compositionally biased region" description="Acidic residues" evidence="1">
    <location>
        <begin position="29"/>
        <end position="38"/>
    </location>
</feature>
<proteinExistence type="predicted"/>
<name>A0AAF0CBI8_9PROT</name>
<feature type="signal peptide" evidence="2">
    <location>
        <begin position="1"/>
        <end position="23"/>
    </location>
</feature>
<dbReference type="KEGG" id="hfl:PUV54_14055"/>
<organism evidence="3 4">
    <name type="scientific">Hyphococcus flavus</name>
    <dbReference type="NCBI Taxonomy" id="1866326"/>
    <lineage>
        <taxon>Bacteria</taxon>
        <taxon>Pseudomonadati</taxon>
        <taxon>Pseudomonadota</taxon>
        <taxon>Alphaproteobacteria</taxon>
        <taxon>Parvularculales</taxon>
        <taxon>Parvularculaceae</taxon>
        <taxon>Hyphococcus</taxon>
    </lineage>
</organism>
<accession>A0AAF0CBI8</accession>
<dbReference type="AlphaFoldDB" id="A0AAF0CBI8"/>
<keyword evidence="4" id="KW-1185">Reference proteome</keyword>
<evidence type="ECO:0000256" key="2">
    <source>
        <dbReference type="SAM" id="SignalP"/>
    </source>
</evidence>
<dbReference type="Proteomes" id="UP001214043">
    <property type="component" value="Chromosome"/>
</dbReference>
<sequence length="281" mass="28811">MTRRLKLMTSLSTIAAVSALSLAGCGGEGEGEGAEGESEGTPVAASGESEGLSAESEGEGESEGGEGESEGAVASGDPATDDIEYLRLLGLVRGHLVAFYELYQGGETTMALMHVKHPESELYASLAPAIAARGLSGFADELTTLANAAEVGGEVTEPYSAVITQLNSHAPGSSVAQQLLSISQIVRTAGDEFDIGVEDNGSISNAHEYQDAYGFLIASREILSGISTTDINAVEAIEMAQEQIALALGVFESLTASETEGEASTLYGAAARIEIAARGLM</sequence>
<reference evidence="3" key="1">
    <citation type="submission" date="2023-02" db="EMBL/GenBank/DDBJ databases">
        <title>Genome sequence of Hyphococcus flavus.</title>
        <authorList>
            <person name="Rong J.-C."/>
            <person name="Zhao Q."/>
            <person name="Yi M."/>
            <person name="Wu J.-Y."/>
        </authorList>
    </citation>
    <scope>NUCLEOTIDE SEQUENCE</scope>
    <source>
        <strain evidence="3">MCCC 1K03223</strain>
    </source>
</reference>
<dbReference type="EMBL" id="CP118166">
    <property type="protein sequence ID" value="WDI31075.1"/>
    <property type="molecule type" value="Genomic_DNA"/>
</dbReference>
<dbReference type="RefSeq" id="WP_274492897.1">
    <property type="nucleotide sequence ID" value="NZ_CP118166.1"/>
</dbReference>
<feature type="compositionally biased region" description="Acidic residues" evidence="1">
    <location>
        <begin position="56"/>
        <end position="69"/>
    </location>
</feature>
<protein>
    <recommendedName>
        <fullName evidence="5">Lipoprotein</fullName>
    </recommendedName>
</protein>
<keyword evidence="2" id="KW-0732">Signal</keyword>
<dbReference type="PROSITE" id="PS51257">
    <property type="entry name" value="PROKAR_LIPOPROTEIN"/>
    <property type="match status" value="1"/>
</dbReference>
<evidence type="ECO:0000313" key="3">
    <source>
        <dbReference type="EMBL" id="WDI31075.1"/>
    </source>
</evidence>
<evidence type="ECO:0008006" key="5">
    <source>
        <dbReference type="Google" id="ProtNLM"/>
    </source>
</evidence>
<feature type="compositionally biased region" description="Low complexity" evidence="1">
    <location>
        <begin position="44"/>
        <end position="55"/>
    </location>
</feature>
<gene>
    <name evidence="3" type="ORF">PUV54_14055</name>
</gene>
<evidence type="ECO:0000313" key="4">
    <source>
        <dbReference type="Proteomes" id="UP001214043"/>
    </source>
</evidence>
<evidence type="ECO:0000256" key="1">
    <source>
        <dbReference type="SAM" id="MobiDB-lite"/>
    </source>
</evidence>
<feature type="chain" id="PRO_5041907402" description="Lipoprotein" evidence="2">
    <location>
        <begin position="24"/>
        <end position="281"/>
    </location>
</feature>
<feature type="region of interest" description="Disordered" evidence="1">
    <location>
        <begin position="25"/>
        <end position="77"/>
    </location>
</feature>